<evidence type="ECO:0000256" key="1">
    <source>
        <dbReference type="SAM" id="SignalP"/>
    </source>
</evidence>
<proteinExistence type="predicted"/>
<feature type="domain" description="SGNH hydrolase-type esterase" evidence="2">
    <location>
        <begin position="34"/>
        <end position="265"/>
    </location>
</feature>
<sequence length="306" mass="33450">MGMIKILALVSFFMIPSMSAQSQSASGLQIIRPLGDSITFGYSSDFSATGQNCYNAQVWCLYPNVKYGGNFGGGYRGILTWLAISEKNRVLKPFTTVGFQSGGSSIQQWVTNSQLHDGYPGARTDQLVPYSMMFMPPFPETPVTFIHLGTNDITQGHLDDKLDQNTIVDAAIANLSTIVKNVVNNTKSKVYLAKIIKFSISKYCPGQTTSKCADFSLANPIVEAYNEKIVKEFSSNKNVTIVEMDNILEASDYSPDGVHPALSGYFKMACKWAESANMFLDNKSCDDVSVADLTSLPPVATVLPYD</sequence>
<evidence type="ECO:0000313" key="3">
    <source>
        <dbReference type="EMBL" id="SIS67453.1"/>
    </source>
</evidence>
<dbReference type="SUPFAM" id="SSF52266">
    <property type="entry name" value="SGNH hydrolase"/>
    <property type="match status" value="1"/>
</dbReference>
<protein>
    <submittedName>
        <fullName evidence="3">Lysophospholipase L1</fullName>
    </submittedName>
</protein>
<name>A0A1N7L0R4_9GAMM</name>
<evidence type="ECO:0000259" key="2">
    <source>
        <dbReference type="Pfam" id="PF13472"/>
    </source>
</evidence>
<dbReference type="EMBL" id="FTOH01000003">
    <property type="protein sequence ID" value="SIS67453.1"/>
    <property type="molecule type" value="Genomic_DNA"/>
</dbReference>
<dbReference type="Proteomes" id="UP000185639">
    <property type="component" value="Unassembled WGS sequence"/>
</dbReference>
<dbReference type="RefSeq" id="WP_076514736.1">
    <property type="nucleotide sequence ID" value="NZ_FTOH01000003.1"/>
</dbReference>
<dbReference type="AlphaFoldDB" id="A0A1N7L0R4"/>
<dbReference type="OrthoDB" id="9786188at2"/>
<feature type="signal peptide" evidence="1">
    <location>
        <begin position="1"/>
        <end position="22"/>
    </location>
</feature>
<evidence type="ECO:0000313" key="4">
    <source>
        <dbReference type="Proteomes" id="UP000185639"/>
    </source>
</evidence>
<dbReference type="InterPro" id="IPR013830">
    <property type="entry name" value="SGNH_hydro"/>
</dbReference>
<dbReference type="STRING" id="484498.SAMN05421686_103212"/>
<dbReference type="InterPro" id="IPR036514">
    <property type="entry name" value="SGNH_hydro_sf"/>
</dbReference>
<keyword evidence="1" id="KW-0732">Signal</keyword>
<accession>A0A1N7L0R4</accession>
<reference evidence="4" key="1">
    <citation type="submission" date="2017-01" db="EMBL/GenBank/DDBJ databases">
        <authorList>
            <person name="Varghese N."/>
            <person name="Submissions S."/>
        </authorList>
    </citation>
    <scope>NUCLEOTIDE SEQUENCE [LARGE SCALE GENOMIC DNA]</scope>
    <source>
        <strain evidence="4">DSM 24913</strain>
    </source>
</reference>
<organism evidence="3 4">
    <name type="scientific">Thalassolituus maritimus</name>
    <dbReference type="NCBI Taxonomy" id="484498"/>
    <lineage>
        <taxon>Bacteria</taxon>
        <taxon>Pseudomonadati</taxon>
        <taxon>Pseudomonadota</taxon>
        <taxon>Gammaproteobacteria</taxon>
        <taxon>Oceanospirillales</taxon>
        <taxon>Oceanospirillaceae</taxon>
        <taxon>Thalassolituus</taxon>
    </lineage>
</organism>
<dbReference type="Pfam" id="PF13472">
    <property type="entry name" value="Lipase_GDSL_2"/>
    <property type="match status" value="1"/>
</dbReference>
<dbReference type="Gene3D" id="3.40.50.1110">
    <property type="entry name" value="SGNH hydrolase"/>
    <property type="match status" value="1"/>
</dbReference>
<dbReference type="GO" id="GO:0016788">
    <property type="term" value="F:hydrolase activity, acting on ester bonds"/>
    <property type="evidence" value="ECO:0007669"/>
    <property type="project" value="UniProtKB-ARBA"/>
</dbReference>
<keyword evidence="4" id="KW-1185">Reference proteome</keyword>
<feature type="chain" id="PRO_5012952807" evidence="1">
    <location>
        <begin position="23"/>
        <end position="306"/>
    </location>
</feature>
<gene>
    <name evidence="3" type="ORF">SAMN05421686_103212</name>
</gene>